<protein>
    <submittedName>
        <fullName evidence="4">PepSY domain-containing protein</fullName>
    </submittedName>
</protein>
<accession>A0ABZ2C7X4</accession>
<feature type="domain" description="PepSY" evidence="3">
    <location>
        <begin position="164"/>
        <end position="217"/>
    </location>
</feature>
<reference evidence="4 5" key="1">
    <citation type="submission" date="2023-10" db="EMBL/GenBank/DDBJ databases">
        <title>Niallia locisalis sp.nov. isolated from a salt pond sample.</title>
        <authorList>
            <person name="Li X.-J."/>
            <person name="Dong L."/>
        </authorList>
    </citation>
    <scope>NUCLEOTIDE SEQUENCE [LARGE SCALE GENOMIC DNA]</scope>
    <source>
        <strain evidence="4 5">DSM 29761</strain>
    </source>
</reference>
<evidence type="ECO:0000256" key="2">
    <source>
        <dbReference type="SAM" id="MobiDB-lite"/>
    </source>
</evidence>
<dbReference type="InterPro" id="IPR025711">
    <property type="entry name" value="PepSY"/>
</dbReference>
<sequence length="265" mass="30043">MKLKICLITFIILGLSYSLFLIFIKDNPTTISQKEAESIVTNFYGGKVLKAKLEQEKRNYQLIFENDKGVYKVSVDSETKKISNIRLIEKKEALITIEDAKKNIEKELSGQVSQLKEIKKEGQPFVEATIVKDNEHYLIEYDLKEKTIVSNKEISSSVSNPPNISEQEAKDIALQQIKGEITNLSIVNTQNGRHYKVTVDDYSEGAHVYVQANTGKVSSISWYSEQQQPTTRQQPSNMMNDNADDENDDNSMDEADDDADDESDD</sequence>
<keyword evidence="5" id="KW-1185">Reference proteome</keyword>
<evidence type="ECO:0000313" key="4">
    <source>
        <dbReference type="EMBL" id="WVX79680.1"/>
    </source>
</evidence>
<evidence type="ECO:0000313" key="5">
    <source>
        <dbReference type="Proteomes" id="UP001357223"/>
    </source>
</evidence>
<keyword evidence="1" id="KW-0175">Coiled coil</keyword>
<evidence type="ECO:0000259" key="3">
    <source>
        <dbReference type="Pfam" id="PF03413"/>
    </source>
</evidence>
<evidence type="ECO:0000256" key="1">
    <source>
        <dbReference type="SAM" id="Coils"/>
    </source>
</evidence>
<dbReference type="EMBL" id="CP137640">
    <property type="protein sequence ID" value="WVX79680.1"/>
    <property type="molecule type" value="Genomic_DNA"/>
</dbReference>
<feature type="region of interest" description="Disordered" evidence="2">
    <location>
        <begin position="223"/>
        <end position="265"/>
    </location>
</feature>
<gene>
    <name evidence="4" type="ORF">R4Z09_20655</name>
</gene>
<feature type="domain" description="PepSY" evidence="3">
    <location>
        <begin position="31"/>
        <end position="82"/>
    </location>
</feature>
<proteinExistence type="predicted"/>
<feature type="compositionally biased region" description="Polar residues" evidence="2">
    <location>
        <begin position="223"/>
        <end position="235"/>
    </location>
</feature>
<dbReference type="RefSeq" id="WP_338448612.1">
    <property type="nucleotide sequence ID" value="NZ_CP137640.1"/>
</dbReference>
<dbReference type="Proteomes" id="UP001357223">
    <property type="component" value="Chromosome"/>
</dbReference>
<feature type="compositionally biased region" description="Acidic residues" evidence="2">
    <location>
        <begin position="242"/>
        <end position="265"/>
    </location>
</feature>
<name>A0ABZ2C7X4_9BACI</name>
<dbReference type="Pfam" id="PF03413">
    <property type="entry name" value="PepSY"/>
    <property type="match status" value="2"/>
</dbReference>
<feature type="coiled-coil region" evidence="1">
    <location>
        <begin position="87"/>
        <end position="121"/>
    </location>
</feature>
<dbReference type="Gene3D" id="3.10.450.40">
    <property type="match status" value="2"/>
</dbReference>
<organism evidence="4 5">
    <name type="scientific">Niallia oryzisoli</name>
    <dbReference type="NCBI Taxonomy" id="1737571"/>
    <lineage>
        <taxon>Bacteria</taxon>
        <taxon>Bacillati</taxon>
        <taxon>Bacillota</taxon>
        <taxon>Bacilli</taxon>
        <taxon>Bacillales</taxon>
        <taxon>Bacillaceae</taxon>
        <taxon>Niallia</taxon>
    </lineage>
</organism>